<dbReference type="Gene3D" id="3.30.200.20">
    <property type="entry name" value="Phosphorylase Kinase, domain 1"/>
    <property type="match status" value="1"/>
</dbReference>
<dbReference type="InterPro" id="IPR020635">
    <property type="entry name" value="Tyr_kinase_cat_dom"/>
</dbReference>
<keyword evidence="5" id="KW-0472">Membrane</keyword>
<dbReference type="VEuPathDB" id="FungiDB:H257_12384"/>
<evidence type="ECO:0000256" key="2">
    <source>
        <dbReference type="ARBA" id="ARBA00022840"/>
    </source>
</evidence>
<evidence type="ECO:0000256" key="4">
    <source>
        <dbReference type="SAM" id="MobiDB-lite"/>
    </source>
</evidence>
<feature type="binding site" evidence="3">
    <location>
        <position position="851"/>
    </location>
    <ligand>
        <name>ATP</name>
        <dbReference type="ChEBI" id="CHEBI:30616"/>
    </ligand>
</feature>
<dbReference type="PRINTS" id="PR00109">
    <property type="entry name" value="TYRKINASE"/>
</dbReference>
<dbReference type="PROSITE" id="PS00107">
    <property type="entry name" value="PROTEIN_KINASE_ATP"/>
    <property type="match status" value="1"/>
</dbReference>
<dbReference type="InterPro" id="IPR001245">
    <property type="entry name" value="Ser-Thr/Tyr_kinase_cat_dom"/>
</dbReference>
<protein>
    <recommendedName>
        <fullName evidence="6">Protein kinase domain-containing protein</fullName>
    </recommendedName>
</protein>
<gene>
    <name evidence="7" type="ORF">DYB35_003561</name>
</gene>
<sequence length="1094" mass="118657">MIDHEFSCHLPHTHRTHMATTSLVTLGRQFAPSPPSRRRSVVRWCLGDRHSHLRTLLFFLCNYPWTIVADLAAIVLVVLSVPFAIFVSLQARPPHKYTEPALQRCMGRCLDVASRSLSVYWRVELSLLALVDPTVTGDPPSRLEPGNTSIETIQYVSMYILAWKTLVVLPATTAPLWIWWLGVQSLLVSGTSLTADVLVYWTLYIVAGLMVGSVLCAIVVKVSLYFLRATFDVHCATSSAASLDSEDSHLLHHHHDGPAKTTYESLCDLKSPLLTRETAASHQTTTDTMTVEICINEENSPLDRTATPIAAVVSSGENSPPLPPLPSTTTSIPTIPLSLHVIGIPTVDTTTNHDDDTAAIPKMDHFQPSISVVPSSQPPRDFSSSPPAPLPSSSGNAEASSAALATLETDLATVEASILEYTKMLAQGPNNKLRRRLEKERKGFEDRREKHRNDIASLHLHHHRQPPQEQSAMSIPMSSSSHHLAVLLPTPYAPYNEVDPPDNATLSNSYLPPTHSFQPEFNSPVFRGTSGAAAAAWGSPVAYSQAFLASPSSLSPTAAAYDRLSPPTAPSPFIPPLSPLSLSSSSYVPPPPATFYPGGVPPVFRSLVPPTSQSTRSSDNFVVRDGGRGDDRGNLSSHPTFAFVAPNPEDEPVHLVAYAPPCVVPASEFSFAVWAFLATQRDDMHDEASQHDPAASQLSRDVLFPLRRGARAHVSLEVPAGFSVTDGATTQALTWSGTPTAAHFAVVASATVAAGQVVFKATVVFGTSVLHLRAFVFVSGNHQPQQSTLTTRQGGEKEDMLMMPLQAELELLDETFDEIPFASLQLKELVGRGYFGDAYRADYNGRDVVVKTIRASDLGTSTDQIVDEFRHEAAVLNMFGHHPNIVPFVGASTDLSKPLTLVTEFVPGGNLEDGRAALTCQQKMQMLVDAAAGFLNIHDGGFIHRDIAARNCLVDVHRRVKVCDFGMCRRVNRAVGGSFIRDGVGPLKYMAPESLQPPYAFSTKSDAYSFGVLMWETLAEQRPFQHLSAHEAAVRVLEGGRLDVNATNTHMIPPACAALMAACFQEDPAKRPSMHAILVALIQAQATMMTPTGY</sequence>
<feature type="domain" description="Protein kinase" evidence="6">
    <location>
        <begin position="824"/>
        <end position="1088"/>
    </location>
</feature>
<dbReference type="SMART" id="SM00219">
    <property type="entry name" value="TyrKc"/>
    <property type="match status" value="1"/>
</dbReference>
<dbReference type="SUPFAM" id="SSF56112">
    <property type="entry name" value="Protein kinase-like (PK-like)"/>
    <property type="match status" value="1"/>
</dbReference>
<evidence type="ECO:0000259" key="6">
    <source>
        <dbReference type="PROSITE" id="PS50011"/>
    </source>
</evidence>
<dbReference type="InterPro" id="IPR051681">
    <property type="entry name" value="Ser/Thr_Kinases-Pseudokinases"/>
</dbReference>
<dbReference type="GO" id="GO:0004674">
    <property type="term" value="F:protein serine/threonine kinase activity"/>
    <property type="evidence" value="ECO:0007669"/>
    <property type="project" value="TreeGrafter"/>
</dbReference>
<proteinExistence type="predicted"/>
<evidence type="ECO:0000256" key="3">
    <source>
        <dbReference type="PROSITE-ProRule" id="PRU10141"/>
    </source>
</evidence>
<dbReference type="PROSITE" id="PS50011">
    <property type="entry name" value="PROTEIN_KINASE_DOM"/>
    <property type="match status" value="1"/>
</dbReference>
<dbReference type="InterPro" id="IPR017441">
    <property type="entry name" value="Protein_kinase_ATP_BS"/>
</dbReference>
<feature type="transmembrane region" description="Helical" evidence="5">
    <location>
        <begin position="63"/>
        <end position="87"/>
    </location>
</feature>
<evidence type="ECO:0000256" key="5">
    <source>
        <dbReference type="SAM" id="Phobius"/>
    </source>
</evidence>
<dbReference type="PROSITE" id="PS00109">
    <property type="entry name" value="PROTEIN_KINASE_TYR"/>
    <property type="match status" value="1"/>
</dbReference>
<feature type="transmembrane region" description="Helical" evidence="5">
    <location>
        <begin position="161"/>
        <end position="180"/>
    </location>
</feature>
<dbReference type="InterPro" id="IPR008266">
    <property type="entry name" value="Tyr_kinase_AS"/>
</dbReference>
<comment type="caution">
    <text evidence="7">The sequence shown here is derived from an EMBL/GenBank/DDBJ whole genome shotgun (WGS) entry which is preliminary data.</text>
</comment>
<dbReference type="Proteomes" id="UP000285712">
    <property type="component" value="Unassembled WGS sequence"/>
</dbReference>
<keyword evidence="5" id="KW-1133">Transmembrane helix</keyword>
<dbReference type="PANTHER" id="PTHR44329:SF298">
    <property type="entry name" value="MIXED LINEAGE KINASE DOMAIN-LIKE PROTEIN"/>
    <property type="match status" value="1"/>
</dbReference>
<dbReference type="EMBL" id="QUTG01007666">
    <property type="protein sequence ID" value="RHY82206.1"/>
    <property type="molecule type" value="Genomic_DNA"/>
</dbReference>
<keyword evidence="1 3" id="KW-0547">Nucleotide-binding</keyword>
<feature type="region of interest" description="Disordered" evidence="4">
    <location>
        <begin position="369"/>
        <end position="397"/>
    </location>
</feature>
<dbReference type="GO" id="GO:0005524">
    <property type="term" value="F:ATP binding"/>
    <property type="evidence" value="ECO:0007669"/>
    <property type="project" value="UniProtKB-UniRule"/>
</dbReference>
<evidence type="ECO:0000256" key="1">
    <source>
        <dbReference type="ARBA" id="ARBA00022741"/>
    </source>
</evidence>
<organism evidence="7 8">
    <name type="scientific">Aphanomyces astaci</name>
    <name type="common">Crayfish plague agent</name>
    <dbReference type="NCBI Taxonomy" id="112090"/>
    <lineage>
        <taxon>Eukaryota</taxon>
        <taxon>Sar</taxon>
        <taxon>Stramenopiles</taxon>
        <taxon>Oomycota</taxon>
        <taxon>Saprolegniomycetes</taxon>
        <taxon>Saprolegniales</taxon>
        <taxon>Verrucalvaceae</taxon>
        <taxon>Aphanomyces</taxon>
    </lineage>
</organism>
<accession>A0A3R7AL57</accession>
<dbReference type="AlphaFoldDB" id="A0A3R7AL57"/>
<keyword evidence="5" id="KW-0812">Transmembrane</keyword>
<dbReference type="InterPro" id="IPR011009">
    <property type="entry name" value="Kinase-like_dom_sf"/>
</dbReference>
<dbReference type="GO" id="GO:0004713">
    <property type="term" value="F:protein tyrosine kinase activity"/>
    <property type="evidence" value="ECO:0007669"/>
    <property type="project" value="InterPro"/>
</dbReference>
<dbReference type="PANTHER" id="PTHR44329">
    <property type="entry name" value="SERINE/THREONINE-PROTEIN KINASE TNNI3K-RELATED"/>
    <property type="match status" value="1"/>
</dbReference>
<feature type="compositionally biased region" description="Polar residues" evidence="4">
    <location>
        <begin position="609"/>
        <end position="620"/>
    </location>
</feature>
<feature type="transmembrane region" description="Helical" evidence="5">
    <location>
        <begin position="200"/>
        <end position="220"/>
    </location>
</feature>
<dbReference type="InterPro" id="IPR000719">
    <property type="entry name" value="Prot_kinase_dom"/>
</dbReference>
<evidence type="ECO:0000313" key="8">
    <source>
        <dbReference type="Proteomes" id="UP000285712"/>
    </source>
</evidence>
<name>A0A3R7AL57_APHAT</name>
<dbReference type="Gene3D" id="1.10.510.10">
    <property type="entry name" value="Transferase(Phosphotransferase) domain 1"/>
    <property type="match status" value="1"/>
</dbReference>
<evidence type="ECO:0000313" key="7">
    <source>
        <dbReference type="EMBL" id="RHY82206.1"/>
    </source>
</evidence>
<feature type="region of interest" description="Disordered" evidence="4">
    <location>
        <begin position="608"/>
        <end position="636"/>
    </location>
</feature>
<dbReference type="Pfam" id="PF07714">
    <property type="entry name" value="PK_Tyr_Ser-Thr"/>
    <property type="match status" value="1"/>
</dbReference>
<reference evidence="7 8" key="1">
    <citation type="submission" date="2018-08" db="EMBL/GenBank/DDBJ databases">
        <title>Aphanomyces genome sequencing and annotation.</title>
        <authorList>
            <person name="Minardi D."/>
            <person name="Oidtmann B."/>
            <person name="Van Der Giezen M."/>
            <person name="Studholme D.J."/>
        </authorList>
    </citation>
    <scope>NUCLEOTIDE SEQUENCE [LARGE SCALE GENOMIC DNA]</scope>
    <source>
        <strain evidence="7 8">Sv</strain>
    </source>
</reference>
<keyword evidence="2 3" id="KW-0067">ATP-binding</keyword>